<protein>
    <submittedName>
        <fullName evidence="2">Uncharacterized protein</fullName>
    </submittedName>
</protein>
<evidence type="ECO:0000313" key="2">
    <source>
        <dbReference type="EMBL" id="KAJ8776676.1"/>
    </source>
</evidence>
<dbReference type="AlphaFoldDB" id="A0AB34GCV3"/>
<evidence type="ECO:0000256" key="1">
    <source>
        <dbReference type="SAM" id="MobiDB-lite"/>
    </source>
</evidence>
<organism evidence="2 3">
    <name type="scientific">Eschrichtius robustus</name>
    <name type="common">California gray whale</name>
    <name type="synonym">Eschrichtius gibbosus</name>
    <dbReference type="NCBI Taxonomy" id="9764"/>
    <lineage>
        <taxon>Eukaryota</taxon>
        <taxon>Metazoa</taxon>
        <taxon>Chordata</taxon>
        <taxon>Craniata</taxon>
        <taxon>Vertebrata</taxon>
        <taxon>Euteleostomi</taxon>
        <taxon>Mammalia</taxon>
        <taxon>Eutheria</taxon>
        <taxon>Laurasiatheria</taxon>
        <taxon>Artiodactyla</taxon>
        <taxon>Whippomorpha</taxon>
        <taxon>Cetacea</taxon>
        <taxon>Mysticeti</taxon>
        <taxon>Eschrichtiidae</taxon>
        <taxon>Eschrichtius</taxon>
    </lineage>
</organism>
<name>A0AB34GCV3_ESCRO</name>
<comment type="caution">
    <text evidence="2">The sequence shown here is derived from an EMBL/GenBank/DDBJ whole genome shotgun (WGS) entry which is preliminary data.</text>
</comment>
<accession>A0AB34GCV3</accession>
<dbReference type="Proteomes" id="UP001159641">
    <property type="component" value="Unassembled WGS sequence"/>
</dbReference>
<feature type="compositionally biased region" description="Low complexity" evidence="1">
    <location>
        <begin position="49"/>
        <end position="63"/>
    </location>
</feature>
<feature type="region of interest" description="Disordered" evidence="1">
    <location>
        <begin position="1"/>
        <end position="137"/>
    </location>
</feature>
<evidence type="ECO:0000313" key="3">
    <source>
        <dbReference type="Proteomes" id="UP001159641"/>
    </source>
</evidence>
<keyword evidence="3" id="KW-1185">Reference proteome</keyword>
<proteinExistence type="predicted"/>
<sequence length="163" mass="17039">MKAARCPRAAAGESVTQVCGRTANLRGSPGKGPEAAQRRAPRRAPPAQRPQRLQPQRRSGPAPRARRPELAGSVAEQASRRRQLQDLGRTEAGAGTHGASPADPRWEPAARGRRGAGPPGQEQAAAQAGGGQAAGPRVTSGLRRLCFRSLLFPALRAAAPLPF</sequence>
<reference evidence="2 3" key="1">
    <citation type="submission" date="2022-11" db="EMBL/GenBank/DDBJ databases">
        <title>Whole genome sequence of Eschrichtius robustus ER-17-0199.</title>
        <authorList>
            <person name="Bruniche-Olsen A."/>
            <person name="Black A.N."/>
            <person name="Fields C.J."/>
            <person name="Walden K."/>
            <person name="Dewoody J.A."/>
        </authorList>
    </citation>
    <scope>NUCLEOTIDE SEQUENCE [LARGE SCALE GENOMIC DNA]</scope>
    <source>
        <strain evidence="2">ER-17-0199</strain>
        <tissue evidence="2">Blubber</tissue>
    </source>
</reference>
<gene>
    <name evidence="2" type="ORF">J1605_015265</name>
</gene>
<dbReference type="EMBL" id="JAIQCJ010002358">
    <property type="protein sequence ID" value="KAJ8776676.1"/>
    <property type="molecule type" value="Genomic_DNA"/>
</dbReference>